<sequence length="344" mass="36793">MGLTKAGFIALLLVIAFAAVVVCLRLLPRYSGTGLGQVAVRAGLLLGGQVLLLLALLALINSDLQFYSSWDDLFGADSGTVRISDQAPVAQPPPAAPRVRSSHDALTRRLPAGEGRLRVLRLRGSRSGIVTRTYVYLPPQYTQDRSQRFPVVLFLGSPRDVIRRRRLPELAAREIAAGRLRPVVIVIAPTGHGCVDAPGGEQGETFLSEDLPTAVDAAYRVGTAPGSWSVAGPGLRGPAGYCAALLAMRHSDRFGSAVFAAPSLTPPPGRLYGGSRSIRDEYDPRWRLRYRPPPPISVGVIADDGFSAGVRPPMRAEPLPATATQDLPAILRWLGTHLTPGNRP</sequence>
<keyword evidence="1" id="KW-0472">Membrane</keyword>
<dbReference type="PANTHER" id="PTHR48098:SF1">
    <property type="entry name" value="DIACYLGLYCEROL ACYLTRANSFERASE_MYCOLYLTRANSFERASE AG85A"/>
    <property type="match status" value="1"/>
</dbReference>
<dbReference type="Gene3D" id="3.40.50.1820">
    <property type="entry name" value="alpha/beta hydrolase"/>
    <property type="match status" value="1"/>
</dbReference>
<dbReference type="Pfam" id="PF00756">
    <property type="entry name" value="Esterase"/>
    <property type="match status" value="1"/>
</dbReference>
<evidence type="ECO:0000313" key="2">
    <source>
        <dbReference type="EMBL" id="TQM00711.1"/>
    </source>
</evidence>
<feature type="transmembrane region" description="Helical" evidence="1">
    <location>
        <begin position="6"/>
        <end position="27"/>
    </location>
</feature>
<organism evidence="2 3">
    <name type="scientific">Actinoallomurus bryophytorum</name>
    <dbReference type="NCBI Taxonomy" id="1490222"/>
    <lineage>
        <taxon>Bacteria</taxon>
        <taxon>Bacillati</taxon>
        <taxon>Actinomycetota</taxon>
        <taxon>Actinomycetes</taxon>
        <taxon>Streptosporangiales</taxon>
        <taxon>Thermomonosporaceae</taxon>
        <taxon>Actinoallomurus</taxon>
    </lineage>
</organism>
<protein>
    <submittedName>
        <fullName evidence="2">Putative esterase</fullName>
    </submittedName>
</protein>
<dbReference type="PANTHER" id="PTHR48098">
    <property type="entry name" value="ENTEROCHELIN ESTERASE-RELATED"/>
    <property type="match status" value="1"/>
</dbReference>
<comment type="caution">
    <text evidence="2">The sequence shown here is derived from an EMBL/GenBank/DDBJ whole genome shotgun (WGS) entry which is preliminary data.</text>
</comment>
<dbReference type="GO" id="GO:0016747">
    <property type="term" value="F:acyltransferase activity, transferring groups other than amino-acyl groups"/>
    <property type="evidence" value="ECO:0007669"/>
    <property type="project" value="TreeGrafter"/>
</dbReference>
<keyword evidence="1" id="KW-0812">Transmembrane</keyword>
<keyword evidence="3" id="KW-1185">Reference proteome</keyword>
<name>A0A543CUH7_9ACTN</name>
<accession>A0A543CUH7</accession>
<dbReference type="InterPro" id="IPR029058">
    <property type="entry name" value="AB_hydrolase_fold"/>
</dbReference>
<dbReference type="InterPro" id="IPR050583">
    <property type="entry name" value="Mycobacterial_A85_antigen"/>
</dbReference>
<proteinExistence type="predicted"/>
<dbReference type="AlphaFoldDB" id="A0A543CUH7"/>
<dbReference type="Proteomes" id="UP000316096">
    <property type="component" value="Unassembled WGS sequence"/>
</dbReference>
<dbReference type="EMBL" id="VFOZ01000001">
    <property type="protein sequence ID" value="TQM00711.1"/>
    <property type="molecule type" value="Genomic_DNA"/>
</dbReference>
<gene>
    <name evidence="2" type="ORF">FB559_6430</name>
</gene>
<evidence type="ECO:0000256" key="1">
    <source>
        <dbReference type="SAM" id="Phobius"/>
    </source>
</evidence>
<dbReference type="SUPFAM" id="SSF53474">
    <property type="entry name" value="alpha/beta-Hydrolases"/>
    <property type="match status" value="1"/>
</dbReference>
<keyword evidence="1" id="KW-1133">Transmembrane helix</keyword>
<feature type="transmembrane region" description="Helical" evidence="1">
    <location>
        <begin position="39"/>
        <end position="60"/>
    </location>
</feature>
<dbReference type="InterPro" id="IPR000801">
    <property type="entry name" value="Esterase-like"/>
</dbReference>
<evidence type="ECO:0000313" key="3">
    <source>
        <dbReference type="Proteomes" id="UP000316096"/>
    </source>
</evidence>
<reference evidence="2 3" key="1">
    <citation type="submission" date="2019-06" db="EMBL/GenBank/DDBJ databases">
        <title>Sequencing the genomes of 1000 actinobacteria strains.</title>
        <authorList>
            <person name="Klenk H.-P."/>
        </authorList>
    </citation>
    <scope>NUCLEOTIDE SEQUENCE [LARGE SCALE GENOMIC DNA]</scope>
    <source>
        <strain evidence="2 3">DSM 102200</strain>
    </source>
</reference>